<feature type="transmembrane region" description="Helical" evidence="1">
    <location>
        <begin position="199"/>
        <end position="218"/>
    </location>
</feature>
<feature type="transmembrane region" description="Helical" evidence="1">
    <location>
        <begin position="67"/>
        <end position="87"/>
    </location>
</feature>
<dbReference type="EMBL" id="FNHP01000002">
    <property type="protein sequence ID" value="SDM09465.1"/>
    <property type="molecule type" value="Genomic_DNA"/>
</dbReference>
<feature type="domain" description="Phosphatidic acid phosphatase type 2/haloperoxidase" evidence="2">
    <location>
        <begin position="139"/>
        <end position="221"/>
    </location>
</feature>
<dbReference type="Proteomes" id="UP000198552">
    <property type="component" value="Unassembled WGS sequence"/>
</dbReference>
<dbReference type="AlphaFoldDB" id="A0A1G9QGP1"/>
<keyword evidence="1" id="KW-0472">Membrane</keyword>
<evidence type="ECO:0000313" key="3">
    <source>
        <dbReference type="EMBL" id="SDM09465.1"/>
    </source>
</evidence>
<keyword evidence="4" id="KW-1185">Reference proteome</keyword>
<keyword evidence="1" id="KW-0812">Transmembrane</keyword>
<accession>A0A1G9QGP1</accession>
<gene>
    <name evidence="3" type="ORF">SAMN05428957_102268</name>
</gene>
<dbReference type="Pfam" id="PF01569">
    <property type="entry name" value="PAP2"/>
    <property type="match status" value="1"/>
</dbReference>
<dbReference type="STRING" id="1527607.SAMN05428957_102268"/>
<feature type="transmembrane region" description="Helical" evidence="1">
    <location>
        <begin position="99"/>
        <end position="119"/>
    </location>
</feature>
<evidence type="ECO:0000259" key="2">
    <source>
        <dbReference type="Pfam" id="PF01569"/>
    </source>
</evidence>
<evidence type="ECO:0000313" key="4">
    <source>
        <dbReference type="Proteomes" id="UP000198552"/>
    </source>
</evidence>
<evidence type="ECO:0000256" key="1">
    <source>
        <dbReference type="SAM" id="Phobius"/>
    </source>
</evidence>
<dbReference type="InterPro" id="IPR000326">
    <property type="entry name" value="PAP2/HPO"/>
</dbReference>
<sequence length="235" mass="25943">MRHVSSPAATRPAAWQGQLAQRLTYLWPVKAAGTTAFMVLFFQAYFFVLRHPSRAPWVMPEIWLDRWVPFTPQAFAVYAFLWVYVSLPPALIGNFRGLLRYTVWVTLLCAVSLLIFWAFPTQVPDAAIDWAVYPYLAFLKGIDASGNACPSLHVASAVFTACWLHRLLQAMQAPRALVWTNHALCLAIAWSTLATLQHVALDALAGALLGAGCAWLSLHRAQSALRAPALALKAA</sequence>
<feature type="transmembrane region" description="Helical" evidence="1">
    <location>
        <begin position="25"/>
        <end position="47"/>
    </location>
</feature>
<reference evidence="4" key="1">
    <citation type="submission" date="2016-10" db="EMBL/GenBank/DDBJ databases">
        <authorList>
            <person name="Varghese N."/>
            <person name="Submissions S."/>
        </authorList>
    </citation>
    <scope>NUCLEOTIDE SEQUENCE [LARGE SCALE GENOMIC DNA]</scope>
    <source>
        <strain evidence="4">EPL6</strain>
    </source>
</reference>
<keyword evidence="1" id="KW-1133">Transmembrane helix</keyword>
<dbReference type="RefSeq" id="WP_217629371.1">
    <property type="nucleotide sequence ID" value="NZ_FNHP01000002.1"/>
</dbReference>
<protein>
    <submittedName>
        <fullName evidence="3">PAP2 superfamily protein</fullName>
    </submittedName>
</protein>
<organism evidence="3 4">
    <name type="scientific">Oryzisolibacter propanilivorax</name>
    <dbReference type="NCBI Taxonomy" id="1527607"/>
    <lineage>
        <taxon>Bacteria</taxon>
        <taxon>Pseudomonadati</taxon>
        <taxon>Pseudomonadota</taxon>
        <taxon>Betaproteobacteria</taxon>
        <taxon>Burkholderiales</taxon>
        <taxon>Comamonadaceae</taxon>
        <taxon>Oryzisolibacter</taxon>
    </lineage>
</organism>
<proteinExistence type="predicted"/>
<name>A0A1G9QGP1_9BURK</name>
<dbReference type="Gene3D" id="1.20.144.10">
    <property type="entry name" value="Phosphatidic acid phosphatase type 2/haloperoxidase"/>
    <property type="match status" value="1"/>
</dbReference>